<dbReference type="GO" id="GO:0005524">
    <property type="term" value="F:ATP binding"/>
    <property type="evidence" value="ECO:0007669"/>
    <property type="project" value="UniProtKB-KW"/>
</dbReference>
<reference evidence="6" key="1">
    <citation type="journal article" date="2019" name="Int. J. Syst. Evol. Microbiol.">
        <title>The Global Catalogue of Microorganisms (GCM) 10K type strain sequencing project: providing services to taxonomists for standard genome sequencing and annotation.</title>
        <authorList>
            <consortium name="The Broad Institute Genomics Platform"/>
            <consortium name="The Broad Institute Genome Sequencing Center for Infectious Disease"/>
            <person name="Wu L."/>
            <person name="Ma J."/>
        </authorList>
    </citation>
    <scope>NUCLEOTIDE SEQUENCE [LARGE SCALE GENOMIC DNA]</scope>
    <source>
        <strain evidence="6">CCM 8749</strain>
    </source>
</reference>
<dbReference type="Pfam" id="PF00005">
    <property type="entry name" value="ABC_tran"/>
    <property type="match status" value="1"/>
</dbReference>
<feature type="domain" description="ABC transporter" evidence="4">
    <location>
        <begin position="2"/>
        <end position="230"/>
    </location>
</feature>
<dbReference type="PANTHER" id="PTHR42711:SF18">
    <property type="entry name" value="ABC TRANSPORTER, ATP-BINDING PROTEIN"/>
    <property type="match status" value="1"/>
</dbReference>
<keyword evidence="3 5" id="KW-0067">ATP-binding</keyword>
<dbReference type="RefSeq" id="WP_379894804.1">
    <property type="nucleotide sequence ID" value="NZ_CBCSCT010000041.1"/>
</dbReference>
<keyword evidence="6" id="KW-1185">Reference proteome</keyword>
<accession>A0ABW1IQP3</accession>
<organism evidence="5 6">
    <name type="scientific">Marinicrinis lubricantis</name>
    <dbReference type="NCBI Taxonomy" id="2086470"/>
    <lineage>
        <taxon>Bacteria</taxon>
        <taxon>Bacillati</taxon>
        <taxon>Bacillota</taxon>
        <taxon>Bacilli</taxon>
        <taxon>Bacillales</taxon>
        <taxon>Paenibacillaceae</taxon>
    </lineage>
</organism>
<dbReference type="PROSITE" id="PS00211">
    <property type="entry name" value="ABC_TRANSPORTER_1"/>
    <property type="match status" value="1"/>
</dbReference>
<dbReference type="InterPro" id="IPR003593">
    <property type="entry name" value="AAA+_ATPase"/>
</dbReference>
<protein>
    <submittedName>
        <fullName evidence="5">ATP-binding cassette domain-containing protein</fullName>
    </submittedName>
</protein>
<comment type="caution">
    <text evidence="5">The sequence shown here is derived from an EMBL/GenBank/DDBJ whole genome shotgun (WGS) entry which is preliminary data.</text>
</comment>
<dbReference type="InterPro" id="IPR003439">
    <property type="entry name" value="ABC_transporter-like_ATP-bd"/>
</dbReference>
<evidence type="ECO:0000259" key="4">
    <source>
        <dbReference type="PROSITE" id="PS50893"/>
    </source>
</evidence>
<dbReference type="InterPro" id="IPR050763">
    <property type="entry name" value="ABC_transporter_ATP-binding"/>
</dbReference>
<dbReference type="SUPFAM" id="SSF52540">
    <property type="entry name" value="P-loop containing nucleoside triphosphate hydrolases"/>
    <property type="match status" value="1"/>
</dbReference>
<keyword evidence="1" id="KW-0813">Transport</keyword>
<dbReference type="EMBL" id="JBHSQV010000162">
    <property type="protein sequence ID" value="MFC5987427.1"/>
    <property type="molecule type" value="Genomic_DNA"/>
</dbReference>
<evidence type="ECO:0000256" key="1">
    <source>
        <dbReference type="ARBA" id="ARBA00022448"/>
    </source>
</evidence>
<dbReference type="CDD" id="cd03230">
    <property type="entry name" value="ABC_DR_subfamily_A"/>
    <property type="match status" value="1"/>
</dbReference>
<sequence>MIQVQQLVYRYPGTREPVLHGLDFDIQPGEIFGFLGPSGAGKSTVQRIILGLLKDYDGSVQVLGQEMRQFTSKGYEQIGAAFEFPNFYSRFTAMENLSLFSKLYRSGTIPEVELLERAGLADAANVRVERFSKGMKMRLNFCRAVMHQPRLLLLDEPTSGLDPANTKMMMDWIKELSVQGTAVMITTHNMHVADALCDRVAFMMGGRLPLIDSPRRLKLSHGAKRVAVEYEDGGNMRRREFPLNGIGHHSEFLQLLRNQEIETIHTMETTLEDIFMEVTGRDLA</sequence>
<dbReference type="PANTHER" id="PTHR42711">
    <property type="entry name" value="ABC TRANSPORTER ATP-BINDING PROTEIN"/>
    <property type="match status" value="1"/>
</dbReference>
<dbReference type="Proteomes" id="UP001596250">
    <property type="component" value="Unassembled WGS sequence"/>
</dbReference>
<dbReference type="PROSITE" id="PS50893">
    <property type="entry name" value="ABC_TRANSPORTER_2"/>
    <property type="match status" value="1"/>
</dbReference>
<evidence type="ECO:0000256" key="3">
    <source>
        <dbReference type="ARBA" id="ARBA00022840"/>
    </source>
</evidence>
<evidence type="ECO:0000256" key="2">
    <source>
        <dbReference type="ARBA" id="ARBA00022741"/>
    </source>
</evidence>
<dbReference type="InterPro" id="IPR027417">
    <property type="entry name" value="P-loop_NTPase"/>
</dbReference>
<evidence type="ECO:0000313" key="6">
    <source>
        <dbReference type="Proteomes" id="UP001596250"/>
    </source>
</evidence>
<name>A0ABW1IQP3_9BACL</name>
<dbReference type="SMART" id="SM00382">
    <property type="entry name" value="AAA"/>
    <property type="match status" value="1"/>
</dbReference>
<proteinExistence type="predicted"/>
<gene>
    <name evidence="5" type="ORF">ACFPXP_13540</name>
</gene>
<evidence type="ECO:0000313" key="5">
    <source>
        <dbReference type="EMBL" id="MFC5987427.1"/>
    </source>
</evidence>
<keyword evidence="2" id="KW-0547">Nucleotide-binding</keyword>
<dbReference type="InterPro" id="IPR017871">
    <property type="entry name" value="ABC_transporter-like_CS"/>
</dbReference>
<dbReference type="Gene3D" id="3.40.50.300">
    <property type="entry name" value="P-loop containing nucleotide triphosphate hydrolases"/>
    <property type="match status" value="1"/>
</dbReference>